<name>A0ACB6R8K5_9PLEO</name>
<evidence type="ECO:0000313" key="2">
    <source>
        <dbReference type="Proteomes" id="UP000799755"/>
    </source>
</evidence>
<accession>A0ACB6R8K5</accession>
<sequence>MRSTLAFAALGLGASASAIVPHILPRGGGDECCFTLTAHGPPIDKGPSGILGQLSDGQNRVGGRLPVGIYCLKDGNIIDKSMRGCILTPPTTQFQCDEGAAPTPGFGISCNGQLNFKGSETFWACPVNDDGEWNVYTLPAPGQAKCKQITLTVSGSCTPVCKPPPPVIPQPLPYPVKPNHCGGGDHKCPSKPSECEGEHGCHSRPGKCEGGHECHSRPGKCEGEHECHSRPGKCEGEHKCQPKPSKCKGEHDCQPKPVCHDKSKCGDCPANLKGPYEFPHLIIPVDSNHPDMYSGTRLNGTVSGTICSAFNFDVRREHAGKTCSLIFLFPEQYQLETSAFELKGHGKLRFFKLEKPVTTQTTWNSLPGRTFIHSVPAVPGTQSVIMTFACPAAEKVSFLMCGKGIYFDYFQDFNPAPIGLYIRQC</sequence>
<evidence type="ECO:0000313" key="1">
    <source>
        <dbReference type="EMBL" id="KAF2475584.1"/>
    </source>
</evidence>
<keyword evidence="2" id="KW-1185">Reference proteome</keyword>
<dbReference type="Proteomes" id="UP000799755">
    <property type="component" value="Unassembled WGS sequence"/>
</dbReference>
<comment type="caution">
    <text evidence="1">The sequence shown here is derived from an EMBL/GenBank/DDBJ whole genome shotgun (WGS) entry which is preliminary data.</text>
</comment>
<gene>
    <name evidence="1" type="ORF">BDR25DRAFT_213209</name>
</gene>
<dbReference type="EMBL" id="MU003496">
    <property type="protein sequence ID" value="KAF2475584.1"/>
    <property type="molecule type" value="Genomic_DNA"/>
</dbReference>
<protein>
    <submittedName>
        <fullName evidence="1">Uncharacterized protein</fullName>
    </submittedName>
</protein>
<reference evidence="1" key="1">
    <citation type="journal article" date="2020" name="Stud. Mycol.">
        <title>101 Dothideomycetes genomes: a test case for predicting lifestyles and emergence of pathogens.</title>
        <authorList>
            <person name="Haridas S."/>
            <person name="Albert R."/>
            <person name="Binder M."/>
            <person name="Bloem J."/>
            <person name="Labutti K."/>
            <person name="Salamov A."/>
            <person name="Andreopoulos B."/>
            <person name="Baker S."/>
            <person name="Barry K."/>
            <person name="Bills G."/>
            <person name="Bluhm B."/>
            <person name="Cannon C."/>
            <person name="Castanera R."/>
            <person name="Culley D."/>
            <person name="Daum C."/>
            <person name="Ezra D."/>
            <person name="Gonzalez J."/>
            <person name="Henrissat B."/>
            <person name="Kuo A."/>
            <person name="Liang C."/>
            <person name="Lipzen A."/>
            <person name="Lutzoni F."/>
            <person name="Magnuson J."/>
            <person name="Mondo S."/>
            <person name="Nolan M."/>
            <person name="Ohm R."/>
            <person name="Pangilinan J."/>
            <person name="Park H.-J."/>
            <person name="Ramirez L."/>
            <person name="Alfaro M."/>
            <person name="Sun H."/>
            <person name="Tritt A."/>
            <person name="Yoshinaga Y."/>
            <person name="Zwiers L.-H."/>
            <person name="Turgeon B."/>
            <person name="Goodwin S."/>
            <person name="Spatafora J."/>
            <person name="Crous P."/>
            <person name="Grigoriev I."/>
        </authorList>
    </citation>
    <scope>NUCLEOTIDE SEQUENCE</scope>
    <source>
        <strain evidence="1">ATCC 200398</strain>
    </source>
</reference>
<organism evidence="1 2">
    <name type="scientific">Lindgomyces ingoldianus</name>
    <dbReference type="NCBI Taxonomy" id="673940"/>
    <lineage>
        <taxon>Eukaryota</taxon>
        <taxon>Fungi</taxon>
        <taxon>Dikarya</taxon>
        <taxon>Ascomycota</taxon>
        <taxon>Pezizomycotina</taxon>
        <taxon>Dothideomycetes</taxon>
        <taxon>Pleosporomycetidae</taxon>
        <taxon>Pleosporales</taxon>
        <taxon>Lindgomycetaceae</taxon>
        <taxon>Lindgomyces</taxon>
    </lineage>
</organism>
<proteinExistence type="predicted"/>